<protein>
    <submittedName>
        <fullName evidence="1">Uncharacterized protein</fullName>
    </submittedName>
</protein>
<reference evidence="1 2" key="1">
    <citation type="submission" date="2018-04" db="EMBL/GenBank/DDBJ databases">
        <authorList>
            <person name="Vogel A."/>
        </authorList>
    </citation>
    <scope>NUCLEOTIDE SEQUENCE [LARGE SCALE GENOMIC DNA]</scope>
</reference>
<proteinExistence type="predicted"/>
<dbReference type="EMBL" id="OOIL02006568">
    <property type="protein sequence ID" value="VFQ98099.1"/>
    <property type="molecule type" value="Genomic_DNA"/>
</dbReference>
<organism evidence="1 2">
    <name type="scientific">Cuscuta campestris</name>
    <dbReference type="NCBI Taxonomy" id="132261"/>
    <lineage>
        <taxon>Eukaryota</taxon>
        <taxon>Viridiplantae</taxon>
        <taxon>Streptophyta</taxon>
        <taxon>Embryophyta</taxon>
        <taxon>Tracheophyta</taxon>
        <taxon>Spermatophyta</taxon>
        <taxon>Magnoliopsida</taxon>
        <taxon>eudicotyledons</taxon>
        <taxon>Gunneridae</taxon>
        <taxon>Pentapetalae</taxon>
        <taxon>asterids</taxon>
        <taxon>lamiids</taxon>
        <taxon>Solanales</taxon>
        <taxon>Convolvulaceae</taxon>
        <taxon>Cuscuteae</taxon>
        <taxon>Cuscuta</taxon>
        <taxon>Cuscuta subgen. Grammica</taxon>
        <taxon>Cuscuta sect. Cleistogrammica</taxon>
    </lineage>
</organism>
<dbReference type="AlphaFoldDB" id="A0A484NB29"/>
<dbReference type="Proteomes" id="UP000595140">
    <property type="component" value="Unassembled WGS sequence"/>
</dbReference>
<evidence type="ECO:0000313" key="1">
    <source>
        <dbReference type="EMBL" id="VFQ98099.1"/>
    </source>
</evidence>
<evidence type="ECO:0000313" key="2">
    <source>
        <dbReference type="Proteomes" id="UP000595140"/>
    </source>
</evidence>
<accession>A0A484NB29</accession>
<sequence>MTSKERLGSTAHSVPAGLVILGATTAGLPSRGFPKASQALGLGHEQRQTGPRRGSWLRLAPTTAIIPGSTIAVSSAKIDPAPTTVAVTSTTIDPAPPQLPLSSNSIGNEYNFAPVKREFNVVMAENGPPVVKQFSFPLIARAFLIFHPNFVLALSTALLLPKISAPSSLIPFRVFLIYTCHQQFLYLRVESGQCSCNTIHTRPSPCNSFLICISILDIVGALESTST</sequence>
<name>A0A484NB29_9ASTE</name>
<keyword evidence="2" id="KW-1185">Reference proteome</keyword>
<gene>
    <name evidence="1" type="ORF">CCAM_LOCUS39875</name>
</gene>